<proteinExistence type="predicted"/>
<evidence type="ECO:0000256" key="1">
    <source>
        <dbReference type="SAM" id="Phobius"/>
    </source>
</evidence>
<gene>
    <name evidence="2" type="ORF">C8N46_102369</name>
</gene>
<dbReference type="Proteomes" id="UP000244090">
    <property type="component" value="Unassembled WGS sequence"/>
</dbReference>
<feature type="transmembrane region" description="Helical" evidence="1">
    <location>
        <begin position="49"/>
        <end position="67"/>
    </location>
</feature>
<dbReference type="AlphaFoldDB" id="A0A2T6C3T3"/>
<comment type="caution">
    <text evidence="2">The sequence shown here is derived from an EMBL/GenBank/DDBJ whole genome shotgun (WGS) entry which is preliminary data.</text>
</comment>
<sequence length="83" mass="9937">MIDKYDKQIMFEYLWKTINFFYGIMILLSILVGIRTLLYFLGGMKDEKFSVNGLLIVSSFIIIYIVLRNLTKPFFEKKINERK</sequence>
<accession>A0A2T6C3T3</accession>
<evidence type="ECO:0000313" key="3">
    <source>
        <dbReference type="Proteomes" id="UP000244090"/>
    </source>
</evidence>
<reference evidence="2 3" key="1">
    <citation type="submission" date="2018-04" db="EMBL/GenBank/DDBJ databases">
        <title>Genomic Encyclopedia of Archaeal and Bacterial Type Strains, Phase II (KMG-II): from individual species to whole genera.</title>
        <authorList>
            <person name="Goeker M."/>
        </authorList>
    </citation>
    <scope>NUCLEOTIDE SEQUENCE [LARGE SCALE GENOMIC DNA]</scope>
    <source>
        <strain evidence="2 3">DSM 25731</strain>
    </source>
</reference>
<name>A0A2T6C3T3_9FLAO</name>
<keyword evidence="1" id="KW-0472">Membrane</keyword>
<feature type="transmembrane region" description="Helical" evidence="1">
    <location>
        <begin position="20"/>
        <end position="42"/>
    </location>
</feature>
<dbReference type="EMBL" id="QBKT01000002">
    <property type="protein sequence ID" value="PTX62968.1"/>
    <property type="molecule type" value="Genomic_DNA"/>
</dbReference>
<keyword evidence="1" id="KW-0812">Transmembrane</keyword>
<evidence type="ECO:0000313" key="2">
    <source>
        <dbReference type="EMBL" id="PTX62968.1"/>
    </source>
</evidence>
<organism evidence="2 3">
    <name type="scientific">Kordia periserrulae</name>
    <dbReference type="NCBI Taxonomy" id="701523"/>
    <lineage>
        <taxon>Bacteria</taxon>
        <taxon>Pseudomonadati</taxon>
        <taxon>Bacteroidota</taxon>
        <taxon>Flavobacteriia</taxon>
        <taxon>Flavobacteriales</taxon>
        <taxon>Flavobacteriaceae</taxon>
        <taxon>Kordia</taxon>
    </lineage>
</organism>
<protein>
    <submittedName>
        <fullName evidence="2">Uncharacterized protein</fullName>
    </submittedName>
</protein>
<keyword evidence="1" id="KW-1133">Transmembrane helix</keyword>
<keyword evidence="3" id="KW-1185">Reference proteome</keyword>